<dbReference type="EMBL" id="JAKJXP020000004">
    <property type="protein sequence ID" value="KAK7756906.1"/>
    <property type="molecule type" value="Genomic_DNA"/>
</dbReference>
<dbReference type="Gene3D" id="3.40.50.200">
    <property type="entry name" value="Peptidase S8/S53 domain"/>
    <property type="match status" value="1"/>
</dbReference>
<keyword evidence="4 5" id="KW-0720">Serine protease</keyword>
<protein>
    <recommendedName>
        <fullName evidence="8">Peptidase S8/S53 domain-containing protein</fullName>
    </recommendedName>
</protein>
<dbReference type="PRINTS" id="PR00723">
    <property type="entry name" value="SUBTILISIN"/>
</dbReference>
<dbReference type="SUPFAM" id="SSF54897">
    <property type="entry name" value="Protease propeptides/inhibitors"/>
    <property type="match status" value="1"/>
</dbReference>
<accession>A0AAN9YTX9</accession>
<dbReference type="InterPro" id="IPR023828">
    <property type="entry name" value="Peptidase_S8_Ser-AS"/>
</dbReference>
<dbReference type="Pfam" id="PF00082">
    <property type="entry name" value="Peptidase_S8"/>
    <property type="match status" value="1"/>
</dbReference>
<evidence type="ECO:0000256" key="2">
    <source>
        <dbReference type="ARBA" id="ARBA00022670"/>
    </source>
</evidence>
<evidence type="ECO:0000256" key="4">
    <source>
        <dbReference type="ARBA" id="ARBA00022825"/>
    </source>
</evidence>
<dbReference type="PROSITE" id="PS00136">
    <property type="entry name" value="SUBTILASE_ASP"/>
    <property type="match status" value="1"/>
</dbReference>
<keyword evidence="2 5" id="KW-0645">Protease</keyword>
<dbReference type="InterPro" id="IPR022398">
    <property type="entry name" value="Peptidase_S8_His-AS"/>
</dbReference>
<dbReference type="PROSITE" id="PS51892">
    <property type="entry name" value="SUBTILASE"/>
    <property type="match status" value="1"/>
</dbReference>
<feature type="domain" description="Peptidase S8/S53" evidence="8">
    <location>
        <begin position="190"/>
        <end position="404"/>
    </location>
</feature>
<evidence type="ECO:0000313" key="9">
    <source>
        <dbReference type="EMBL" id="KAK7756906.1"/>
    </source>
</evidence>
<dbReference type="CDD" id="cd04077">
    <property type="entry name" value="Peptidases_S8_PCSK9_ProteinaseK_like"/>
    <property type="match status" value="1"/>
</dbReference>
<dbReference type="InterPro" id="IPR036852">
    <property type="entry name" value="Peptidase_S8/S53_dom_sf"/>
</dbReference>
<dbReference type="InterPro" id="IPR000209">
    <property type="entry name" value="Peptidase_S8/S53_dom"/>
</dbReference>
<keyword evidence="10" id="KW-1185">Reference proteome</keyword>
<evidence type="ECO:0000313" key="10">
    <source>
        <dbReference type="Proteomes" id="UP001320420"/>
    </source>
</evidence>
<evidence type="ECO:0000256" key="7">
    <source>
        <dbReference type="SAM" id="SignalP"/>
    </source>
</evidence>
<dbReference type="GO" id="GO:0006508">
    <property type="term" value="P:proteolysis"/>
    <property type="evidence" value="ECO:0007669"/>
    <property type="project" value="UniProtKB-KW"/>
</dbReference>
<gene>
    <name evidence="9" type="ORF">SLS62_000922</name>
</gene>
<dbReference type="AlphaFoldDB" id="A0AAN9YTX9"/>
<dbReference type="InterPro" id="IPR023827">
    <property type="entry name" value="Peptidase_S8_Asp-AS"/>
</dbReference>
<comment type="caution">
    <text evidence="9">The sequence shown here is derived from an EMBL/GenBank/DDBJ whole genome shotgun (WGS) entry which is preliminary data.</text>
</comment>
<dbReference type="PANTHER" id="PTHR43806:SF11">
    <property type="entry name" value="CEREVISIN-RELATED"/>
    <property type="match status" value="1"/>
</dbReference>
<organism evidence="9 10">
    <name type="scientific">Diatrype stigma</name>
    <dbReference type="NCBI Taxonomy" id="117547"/>
    <lineage>
        <taxon>Eukaryota</taxon>
        <taxon>Fungi</taxon>
        <taxon>Dikarya</taxon>
        <taxon>Ascomycota</taxon>
        <taxon>Pezizomycotina</taxon>
        <taxon>Sordariomycetes</taxon>
        <taxon>Xylariomycetidae</taxon>
        <taxon>Xylariales</taxon>
        <taxon>Diatrypaceae</taxon>
        <taxon>Diatrype</taxon>
    </lineage>
</organism>
<keyword evidence="7" id="KW-0732">Signal</keyword>
<feature type="chain" id="PRO_5042873386" description="Peptidase S8/S53 domain-containing protein" evidence="7">
    <location>
        <begin position="23"/>
        <end position="446"/>
    </location>
</feature>
<dbReference type="SUPFAM" id="SSF52743">
    <property type="entry name" value="Subtilisin-like"/>
    <property type="match status" value="1"/>
</dbReference>
<dbReference type="Proteomes" id="UP001320420">
    <property type="component" value="Unassembled WGS sequence"/>
</dbReference>
<feature type="active site" description="Charge relay system" evidence="5">
    <location>
        <position position="388"/>
    </location>
</feature>
<evidence type="ECO:0000256" key="3">
    <source>
        <dbReference type="ARBA" id="ARBA00022801"/>
    </source>
</evidence>
<feature type="active site" description="Charge relay system" evidence="5">
    <location>
        <position position="199"/>
    </location>
</feature>
<evidence type="ECO:0000256" key="5">
    <source>
        <dbReference type="PROSITE-ProRule" id="PRU01240"/>
    </source>
</evidence>
<dbReference type="InterPro" id="IPR034193">
    <property type="entry name" value="PCSK9_ProteinaseK-like"/>
</dbReference>
<evidence type="ECO:0000259" key="8">
    <source>
        <dbReference type="Pfam" id="PF00082"/>
    </source>
</evidence>
<dbReference type="PROSITE" id="PS00137">
    <property type="entry name" value="SUBTILASE_HIS"/>
    <property type="match status" value="1"/>
</dbReference>
<sequence length="446" mass="44789">MAPRFTTIVASLAALAFTTTQAAPTPFEAPQSSAAAVASPPPVAEAAKQPGAGLGVFIANSHAKDEEIVPNSYIVVYNSTFADEDIDAHQMSVKATVAKRNLGKRSLDGKRALSTGVNTFSMSGWRAMALDADDLMMNSINAEAMVSYVEANTYVKASALQMQNNAPNGLARISHAAAGTAGYVFDDSAGEGITAYVVDTGIKTTHEEFQGRATLAFNAVNDVDDDENGHGSHVSGTIAGATFGVAKKANLIGVKVLGADGGGSNAGVLQGLQFVADDAAAQGRAGKAVMNMSLGGPKSKAINSAVEAIAKAGVVPVVAAGNEAQDAANDSPASAPNAITVGAIDQTNDAIASFSNFGAGVDIFAPGVDVQSVGIKSNTDSEVLSGTSMASPHVAGLAAYIMALEGLTDVTAVSNRLKEIGAGTGAAVKGGPKGTTTTIANNNSGQ</sequence>
<dbReference type="InterPro" id="IPR015500">
    <property type="entry name" value="Peptidase_S8_subtilisin-rel"/>
</dbReference>
<dbReference type="PROSITE" id="PS00138">
    <property type="entry name" value="SUBTILASE_SER"/>
    <property type="match status" value="1"/>
</dbReference>
<reference evidence="9 10" key="1">
    <citation type="submission" date="2024-02" db="EMBL/GenBank/DDBJ databases">
        <title>De novo assembly and annotation of 12 fungi associated with fruit tree decline syndrome in Ontario, Canada.</title>
        <authorList>
            <person name="Sulman M."/>
            <person name="Ellouze W."/>
            <person name="Ilyukhin E."/>
        </authorList>
    </citation>
    <scope>NUCLEOTIDE SEQUENCE [LARGE SCALE GENOMIC DNA]</scope>
    <source>
        <strain evidence="9 10">M11/M66-122</strain>
    </source>
</reference>
<dbReference type="GO" id="GO:0004252">
    <property type="term" value="F:serine-type endopeptidase activity"/>
    <property type="evidence" value="ECO:0007669"/>
    <property type="project" value="UniProtKB-UniRule"/>
</dbReference>
<feature type="signal peptide" evidence="7">
    <location>
        <begin position="1"/>
        <end position="22"/>
    </location>
</feature>
<keyword evidence="3 5" id="KW-0378">Hydrolase</keyword>
<dbReference type="InterPro" id="IPR050131">
    <property type="entry name" value="Peptidase_S8_subtilisin-like"/>
</dbReference>
<dbReference type="FunFam" id="3.40.50.200:FF:000007">
    <property type="entry name" value="Subtilisin-like serine protease"/>
    <property type="match status" value="1"/>
</dbReference>
<dbReference type="PANTHER" id="PTHR43806">
    <property type="entry name" value="PEPTIDASE S8"/>
    <property type="match status" value="1"/>
</dbReference>
<evidence type="ECO:0000256" key="1">
    <source>
        <dbReference type="ARBA" id="ARBA00011073"/>
    </source>
</evidence>
<proteinExistence type="inferred from homology"/>
<evidence type="ECO:0000256" key="6">
    <source>
        <dbReference type="RuleBase" id="RU003355"/>
    </source>
</evidence>
<name>A0AAN9YTX9_9PEZI</name>
<feature type="active site" description="Charge relay system" evidence="5">
    <location>
        <position position="230"/>
    </location>
</feature>
<comment type="similarity">
    <text evidence="1 5 6">Belongs to the peptidase S8 family.</text>
</comment>